<evidence type="ECO:0000256" key="2">
    <source>
        <dbReference type="ARBA" id="ARBA00022840"/>
    </source>
</evidence>
<protein>
    <submittedName>
        <fullName evidence="4">AAA ATPase-like protein</fullName>
    </submittedName>
</protein>
<dbReference type="Pfam" id="PF13191">
    <property type="entry name" value="AAA_16"/>
    <property type="match status" value="1"/>
</dbReference>
<proteinExistence type="predicted"/>
<dbReference type="GO" id="GO:0035556">
    <property type="term" value="P:intracellular signal transduction"/>
    <property type="evidence" value="ECO:0007669"/>
    <property type="project" value="InterPro"/>
</dbReference>
<organism evidence="4 5">
    <name type="scientific">Aliiruegeria haliotis</name>
    <dbReference type="NCBI Taxonomy" id="1280846"/>
    <lineage>
        <taxon>Bacteria</taxon>
        <taxon>Pseudomonadati</taxon>
        <taxon>Pseudomonadota</taxon>
        <taxon>Alphaproteobacteria</taxon>
        <taxon>Rhodobacterales</taxon>
        <taxon>Roseobacteraceae</taxon>
        <taxon>Aliiruegeria</taxon>
    </lineage>
</organism>
<dbReference type="InterPro" id="IPR027417">
    <property type="entry name" value="P-loop_NTPase"/>
</dbReference>
<dbReference type="OrthoDB" id="341967at2"/>
<evidence type="ECO:0000313" key="4">
    <source>
        <dbReference type="EMBL" id="PRY26120.1"/>
    </source>
</evidence>
<name>A0A2T0RY87_9RHOB</name>
<dbReference type="InterPro" id="IPR029787">
    <property type="entry name" value="Nucleotide_cyclase"/>
</dbReference>
<dbReference type="InterPro" id="IPR001054">
    <property type="entry name" value="A/G_cyclase"/>
</dbReference>
<dbReference type="Pfam" id="PF00211">
    <property type="entry name" value="Guanylate_cyc"/>
    <property type="match status" value="1"/>
</dbReference>
<dbReference type="AlphaFoldDB" id="A0A2T0RY87"/>
<evidence type="ECO:0000256" key="1">
    <source>
        <dbReference type="ARBA" id="ARBA00022741"/>
    </source>
</evidence>
<dbReference type="SUPFAM" id="SSF55073">
    <property type="entry name" value="Nucleotide cyclase"/>
    <property type="match status" value="1"/>
</dbReference>
<dbReference type="CDD" id="cd07302">
    <property type="entry name" value="CHD"/>
    <property type="match status" value="1"/>
</dbReference>
<dbReference type="GO" id="GO:0005737">
    <property type="term" value="C:cytoplasm"/>
    <property type="evidence" value="ECO:0007669"/>
    <property type="project" value="TreeGrafter"/>
</dbReference>
<dbReference type="Pfam" id="PF13240">
    <property type="entry name" value="Zn_Ribbon_1"/>
    <property type="match status" value="1"/>
</dbReference>
<dbReference type="Proteomes" id="UP000239480">
    <property type="component" value="Unassembled WGS sequence"/>
</dbReference>
<dbReference type="PANTHER" id="PTHR16305:SF28">
    <property type="entry name" value="GUANYLATE CYCLASE DOMAIN-CONTAINING PROTEIN"/>
    <property type="match status" value="1"/>
</dbReference>
<keyword evidence="2" id="KW-0067">ATP-binding</keyword>
<evidence type="ECO:0000313" key="5">
    <source>
        <dbReference type="Proteomes" id="UP000239480"/>
    </source>
</evidence>
<dbReference type="SMART" id="SM00044">
    <property type="entry name" value="CYCc"/>
    <property type="match status" value="1"/>
</dbReference>
<dbReference type="GO" id="GO:0004016">
    <property type="term" value="F:adenylate cyclase activity"/>
    <property type="evidence" value="ECO:0007669"/>
    <property type="project" value="UniProtKB-ARBA"/>
</dbReference>
<dbReference type="RefSeq" id="WP_106202925.1">
    <property type="nucleotide sequence ID" value="NZ_PVTD01000001.1"/>
</dbReference>
<reference evidence="4 5" key="1">
    <citation type="submission" date="2018-03" db="EMBL/GenBank/DDBJ databases">
        <title>Genomic Encyclopedia of Archaeal and Bacterial Type Strains, Phase II (KMG-II): from individual species to whole genera.</title>
        <authorList>
            <person name="Goeker M."/>
        </authorList>
    </citation>
    <scope>NUCLEOTIDE SEQUENCE [LARGE SCALE GENOMIC DNA]</scope>
    <source>
        <strain evidence="4 5">DSM 29328</strain>
    </source>
</reference>
<dbReference type="EMBL" id="PVTD01000001">
    <property type="protein sequence ID" value="PRY26120.1"/>
    <property type="molecule type" value="Genomic_DNA"/>
</dbReference>
<dbReference type="InterPro" id="IPR026870">
    <property type="entry name" value="Zinc_ribbon_dom"/>
</dbReference>
<evidence type="ECO:0000259" key="3">
    <source>
        <dbReference type="PROSITE" id="PS50125"/>
    </source>
</evidence>
<accession>A0A2T0RY87</accession>
<gene>
    <name evidence="4" type="ORF">CLV78_101213</name>
</gene>
<dbReference type="GO" id="GO:0005524">
    <property type="term" value="F:ATP binding"/>
    <property type="evidence" value="ECO:0007669"/>
    <property type="project" value="UniProtKB-KW"/>
</dbReference>
<dbReference type="PANTHER" id="PTHR16305">
    <property type="entry name" value="TESTICULAR SOLUBLE ADENYLYL CYCLASE"/>
    <property type="match status" value="1"/>
</dbReference>
<keyword evidence="5" id="KW-1185">Reference proteome</keyword>
<dbReference type="PROSITE" id="PS50125">
    <property type="entry name" value="GUANYLATE_CYCLASE_2"/>
    <property type="match status" value="1"/>
</dbReference>
<dbReference type="Gene3D" id="3.30.70.1230">
    <property type="entry name" value="Nucleotide cyclase"/>
    <property type="match status" value="1"/>
</dbReference>
<dbReference type="InterPro" id="IPR041664">
    <property type="entry name" value="AAA_16"/>
</dbReference>
<dbReference type="Gene3D" id="3.40.50.300">
    <property type="entry name" value="P-loop containing nucleotide triphosphate hydrolases"/>
    <property type="match status" value="1"/>
</dbReference>
<dbReference type="SUPFAM" id="SSF52540">
    <property type="entry name" value="P-loop containing nucleoside triphosphate hydrolases"/>
    <property type="match status" value="1"/>
</dbReference>
<feature type="domain" description="Guanylate cyclase" evidence="3">
    <location>
        <begin position="39"/>
        <end position="168"/>
    </location>
</feature>
<comment type="caution">
    <text evidence="4">The sequence shown here is derived from an EMBL/GenBank/DDBJ whole genome shotgun (WGS) entry which is preliminary data.</text>
</comment>
<dbReference type="GO" id="GO:0009190">
    <property type="term" value="P:cyclic nucleotide biosynthetic process"/>
    <property type="evidence" value="ECO:0007669"/>
    <property type="project" value="InterPro"/>
</dbReference>
<keyword evidence="1" id="KW-0547">Nucleotide-binding</keyword>
<sequence>MNVAVCPSCSASLLPGARFCSSCGARVALSSVARSRFMTVLFCDLGGSTRLTDTLGNEAMYEVITRYHAICNAVTAEYGGFVAKYMGDGMLAYFGYPQAMKNSAAPAVGAALEIIGRAGDIALPGGGAVSASAGVATGWMVVGDAHAGMAAAEALAVGGTVNLAARLQQTAEAGQVAVSGETGRRLEASQFALSPLGARNLRGFGKQVEVWLASRSEGSDLQRSFVGRRQKRAQLRSLWRAAREGHAAAVEISAPGGYGKTALAQVFLNESVDEGDVLMLRCEAHRGEQSFAPFRTLVRSLAGLDMAETPAAQRVLLDERAPDGGETGLALLCDLEEAQPAPVVRTELIFRALLALLDTVLREGPKVLFVEDAHWIDRDSARLIAALCVQCSDLPLLALITRRPEGTELDFEGLIPMPLDRIRLESAAELLNELDPDGAIDPQARDEIVERAQGVPLFLEHIAKAILERDSSGTGRPDTIPPTLIEALVERFDHVGDARELVEAAAVLGAEVRVDVLAAMIGRDQSEVSERITRLVRRGLFVPGGEGAVSFDHALIRDAVMQTLLRNRLTKLHETALAAYQAVAPERLENSPVTAATHLLGAGQVVAGIPRLLQAAQRSVTLGELAEAQRLLEWADRSLADVPEGPERDGLEMMVKFTLGLAMVQQRGFSDASVGEAYNRALELCLERGERGEAEFQIAWGIWAHYQVCNDVKRVEELTRRMVEIARDDPSLEVLAASAQSLIMCTQGRLEEQHALAKKVRTLYIPHLHRDQAAFYSQDSLELSLLFQVHGRFIAGDYQGWQDALREALDHEAFLEKPFLEPYIRIYSHAPFTYALSEEPSRPQLEAATALAGELGQPFWVIAGNLWLAQDKLRNSGPQAALADFEAAIAGMDGIGLRLGRAYHLASLAYCRARNGKPAGAEEAISDSLSMLDQGADLIYSAEVHRLSAEISLLADPGNLDGATECLDRADAIAREQGALGWSALIAGTRARMMATRTGRETAETWLQEHLAAISPRGASRHPAFLTAARAFTDPI</sequence>